<sequence length="382" mass="39069">MQLKQTSLSLALASAVTAQSLTDALNSQNSSLSVLNGLLQANPGILTALNNAQNVTLLAPNNDALTGVINGSVNTYGGKVTDSSWIANLLNYHVLQGAYQSSAFTEKPMFPHTLLNNQTYANVTGGQVVQVQKQDNKVVAYSGLKYYSTVKTADVNYTGGVIHIIDRVLTLPQNNTMTLTNANLTALSGAVKAANMGPALDTMKDVTIFAPDNAAFASISNLLANMSSQDVGKILGYHVVPGKVAYSSDLSNTTIKAQDGTDLKITVENNGAVFVNAARVTVPNVLVANGVVHVINQVLNPDNTSQAPDPAQTNAPPPAYNGGSSASGGSVPFTSDVPSPTGTSPAATSAGGSGAQNAAAPLKTGAVGAAALFGGAALIMNW</sequence>
<accession>A0AAW0QBH1</accession>
<feature type="domain" description="FAS1" evidence="3">
    <location>
        <begin position="19"/>
        <end position="169"/>
    </location>
</feature>
<organism evidence="4 5">
    <name type="scientific">Apiospora kogelbergensis</name>
    <dbReference type="NCBI Taxonomy" id="1337665"/>
    <lineage>
        <taxon>Eukaryota</taxon>
        <taxon>Fungi</taxon>
        <taxon>Dikarya</taxon>
        <taxon>Ascomycota</taxon>
        <taxon>Pezizomycotina</taxon>
        <taxon>Sordariomycetes</taxon>
        <taxon>Xylariomycetidae</taxon>
        <taxon>Amphisphaeriales</taxon>
        <taxon>Apiosporaceae</taxon>
        <taxon>Apiospora</taxon>
    </lineage>
</organism>
<proteinExistence type="predicted"/>
<feature type="chain" id="PRO_5043810649" evidence="2">
    <location>
        <begin position="19"/>
        <end position="382"/>
    </location>
</feature>
<feature type="signal peptide" evidence="2">
    <location>
        <begin position="1"/>
        <end position="18"/>
    </location>
</feature>
<feature type="region of interest" description="Disordered" evidence="1">
    <location>
        <begin position="301"/>
        <end position="357"/>
    </location>
</feature>
<dbReference type="SUPFAM" id="SSF82153">
    <property type="entry name" value="FAS1 domain"/>
    <property type="match status" value="2"/>
</dbReference>
<evidence type="ECO:0000313" key="4">
    <source>
        <dbReference type="EMBL" id="KAK8096681.1"/>
    </source>
</evidence>
<evidence type="ECO:0000259" key="3">
    <source>
        <dbReference type="PROSITE" id="PS50213"/>
    </source>
</evidence>
<evidence type="ECO:0000256" key="1">
    <source>
        <dbReference type="SAM" id="MobiDB-lite"/>
    </source>
</evidence>
<dbReference type="FunFam" id="2.30.180.10:FF:000032">
    <property type="entry name" value="Fasciclin domain-containing protein, putative"/>
    <property type="match status" value="1"/>
</dbReference>
<keyword evidence="5" id="KW-1185">Reference proteome</keyword>
<comment type="caution">
    <text evidence="4">The sequence shown here is derived from an EMBL/GenBank/DDBJ whole genome shotgun (WGS) entry which is preliminary data.</text>
</comment>
<keyword evidence="2" id="KW-0732">Signal</keyword>
<dbReference type="Gene3D" id="2.30.180.10">
    <property type="entry name" value="FAS1 domain"/>
    <property type="match status" value="2"/>
</dbReference>
<name>A0AAW0QBH1_9PEZI</name>
<dbReference type="EMBL" id="JAQQWP010000010">
    <property type="protein sequence ID" value="KAK8096681.1"/>
    <property type="molecule type" value="Genomic_DNA"/>
</dbReference>
<dbReference type="Proteomes" id="UP001392437">
    <property type="component" value="Unassembled WGS sequence"/>
</dbReference>
<dbReference type="SMART" id="SM00554">
    <property type="entry name" value="FAS1"/>
    <property type="match status" value="2"/>
</dbReference>
<dbReference type="InterPro" id="IPR050904">
    <property type="entry name" value="Adhesion/Biosynth-related"/>
</dbReference>
<protein>
    <submittedName>
        <fullName evidence="4">Fasciclin-domain-containing protein</fullName>
    </submittedName>
</protein>
<feature type="compositionally biased region" description="Polar residues" evidence="1">
    <location>
        <begin position="301"/>
        <end position="314"/>
    </location>
</feature>
<dbReference type="Pfam" id="PF02469">
    <property type="entry name" value="Fasciclin"/>
    <property type="match status" value="2"/>
</dbReference>
<dbReference type="PANTHER" id="PTHR10900:SF77">
    <property type="entry name" value="FI19380P1"/>
    <property type="match status" value="1"/>
</dbReference>
<evidence type="ECO:0000256" key="2">
    <source>
        <dbReference type="SAM" id="SignalP"/>
    </source>
</evidence>
<gene>
    <name evidence="4" type="ORF">PG999_012625</name>
</gene>
<dbReference type="InterPro" id="IPR000782">
    <property type="entry name" value="FAS1_domain"/>
</dbReference>
<dbReference type="PROSITE" id="PS50213">
    <property type="entry name" value="FAS1"/>
    <property type="match status" value="2"/>
</dbReference>
<dbReference type="PANTHER" id="PTHR10900">
    <property type="entry name" value="PERIOSTIN-RELATED"/>
    <property type="match status" value="1"/>
</dbReference>
<evidence type="ECO:0000313" key="5">
    <source>
        <dbReference type="Proteomes" id="UP001392437"/>
    </source>
</evidence>
<dbReference type="GO" id="GO:0000329">
    <property type="term" value="C:fungal-type vacuole membrane"/>
    <property type="evidence" value="ECO:0007669"/>
    <property type="project" value="TreeGrafter"/>
</dbReference>
<dbReference type="InterPro" id="IPR036378">
    <property type="entry name" value="FAS1_dom_sf"/>
</dbReference>
<reference evidence="4 5" key="1">
    <citation type="submission" date="2023-01" db="EMBL/GenBank/DDBJ databases">
        <title>Analysis of 21 Apiospora genomes using comparative genomics revels a genus with tremendous synthesis potential of carbohydrate active enzymes and secondary metabolites.</title>
        <authorList>
            <person name="Sorensen T."/>
        </authorList>
    </citation>
    <scope>NUCLEOTIDE SEQUENCE [LARGE SCALE GENOMIC DNA]</scope>
    <source>
        <strain evidence="4 5">CBS 117206</strain>
    </source>
</reference>
<dbReference type="AlphaFoldDB" id="A0AAW0QBH1"/>
<feature type="compositionally biased region" description="Low complexity" evidence="1">
    <location>
        <begin position="320"/>
        <end position="357"/>
    </location>
</feature>
<dbReference type="GO" id="GO:0016236">
    <property type="term" value="P:macroautophagy"/>
    <property type="evidence" value="ECO:0007669"/>
    <property type="project" value="TreeGrafter"/>
</dbReference>
<feature type="domain" description="FAS1" evidence="3">
    <location>
        <begin position="171"/>
        <end position="299"/>
    </location>
</feature>